<dbReference type="SMART" id="SM00665">
    <property type="entry name" value="B561"/>
    <property type="match status" value="1"/>
</dbReference>
<dbReference type="InterPro" id="IPR005018">
    <property type="entry name" value="DOMON_domain"/>
</dbReference>
<dbReference type="CDD" id="cd09628">
    <property type="entry name" value="DOMON_SDR_2_like"/>
    <property type="match status" value="1"/>
</dbReference>
<evidence type="ECO:0000256" key="9">
    <source>
        <dbReference type="SAM" id="Phobius"/>
    </source>
</evidence>
<dbReference type="OrthoDB" id="6372137at2759"/>
<feature type="transmembrane region" description="Helical" evidence="9">
    <location>
        <begin position="282"/>
        <end position="302"/>
    </location>
</feature>
<evidence type="ECO:0000313" key="13">
    <source>
        <dbReference type="Proteomes" id="UP000678499"/>
    </source>
</evidence>
<keyword evidence="4" id="KW-0732">Signal</keyword>
<dbReference type="PANTHER" id="PTHR23130:SF171">
    <property type="entry name" value="OS01G0895300 PROTEIN"/>
    <property type="match status" value="1"/>
</dbReference>
<evidence type="ECO:0000256" key="3">
    <source>
        <dbReference type="ARBA" id="ARBA00022692"/>
    </source>
</evidence>
<name>A0A7R9GHH6_9CRUS</name>
<reference evidence="12" key="1">
    <citation type="submission" date="2020-11" db="EMBL/GenBank/DDBJ databases">
        <authorList>
            <person name="Tran Van P."/>
        </authorList>
    </citation>
    <scope>NUCLEOTIDE SEQUENCE</scope>
</reference>
<evidence type="ECO:0000259" key="11">
    <source>
        <dbReference type="PROSITE" id="PS50939"/>
    </source>
</evidence>
<evidence type="ECO:0000256" key="2">
    <source>
        <dbReference type="ARBA" id="ARBA00022448"/>
    </source>
</evidence>
<evidence type="ECO:0000256" key="4">
    <source>
        <dbReference type="ARBA" id="ARBA00022729"/>
    </source>
</evidence>
<evidence type="ECO:0000259" key="10">
    <source>
        <dbReference type="PROSITE" id="PS50836"/>
    </source>
</evidence>
<evidence type="ECO:0000256" key="1">
    <source>
        <dbReference type="ARBA" id="ARBA00004370"/>
    </source>
</evidence>
<feature type="domain" description="DOMON" evidence="10">
    <location>
        <begin position="109"/>
        <end position="239"/>
    </location>
</feature>
<feature type="transmembrane region" description="Helical" evidence="9">
    <location>
        <begin position="323"/>
        <end position="345"/>
    </location>
</feature>
<proteinExistence type="predicted"/>
<dbReference type="Pfam" id="PF03351">
    <property type="entry name" value="DOMON"/>
    <property type="match status" value="1"/>
</dbReference>
<organism evidence="12">
    <name type="scientific">Notodromas monacha</name>
    <dbReference type="NCBI Taxonomy" id="399045"/>
    <lineage>
        <taxon>Eukaryota</taxon>
        <taxon>Metazoa</taxon>
        <taxon>Ecdysozoa</taxon>
        <taxon>Arthropoda</taxon>
        <taxon>Crustacea</taxon>
        <taxon>Oligostraca</taxon>
        <taxon>Ostracoda</taxon>
        <taxon>Podocopa</taxon>
        <taxon>Podocopida</taxon>
        <taxon>Cypridocopina</taxon>
        <taxon>Cypridoidea</taxon>
        <taxon>Cyprididae</taxon>
        <taxon>Notodromas</taxon>
    </lineage>
</organism>
<keyword evidence="2" id="KW-0813">Transport</keyword>
<feature type="region of interest" description="Disordered" evidence="8">
    <location>
        <begin position="37"/>
        <end position="75"/>
    </location>
</feature>
<dbReference type="Proteomes" id="UP000678499">
    <property type="component" value="Unassembled WGS sequence"/>
</dbReference>
<dbReference type="CDD" id="cd08760">
    <property type="entry name" value="Cyt_b561_FRRS1_like"/>
    <property type="match status" value="1"/>
</dbReference>
<feature type="domain" description="Cytochrome b561" evidence="11">
    <location>
        <begin position="244"/>
        <end position="408"/>
    </location>
</feature>
<dbReference type="GO" id="GO:0016020">
    <property type="term" value="C:membrane"/>
    <property type="evidence" value="ECO:0007669"/>
    <property type="project" value="UniProtKB-SubCell"/>
</dbReference>
<evidence type="ECO:0000313" key="12">
    <source>
        <dbReference type="EMBL" id="CAD7281329.1"/>
    </source>
</evidence>
<evidence type="ECO:0000256" key="7">
    <source>
        <dbReference type="ARBA" id="ARBA00023136"/>
    </source>
</evidence>
<evidence type="ECO:0008006" key="14">
    <source>
        <dbReference type="Google" id="ProtNLM"/>
    </source>
</evidence>
<protein>
    <recommendedName>
        <fullName evidence="14">Ferric-chelate reductase 1</fullName>
    </recommendedName>
</protein>
<keyword evidence="6 9" id="KW-1133">Transmembrane helix</keyword>
<sequence length="408" mass="44829">MFYRATFVKNKDTYWTGVESPKIVVKRSVSVEPLDSAAVAPKKEPGRNPNVGFPPGVGPASTQSNAQSEKRRPAVSGLSDLNDTAIYDGCGLSKGCFGSPEGCTEKRKCDKVVTYSTTSDGEAYRFELQGGVAELQNGDAYIAVGFSDDGDMGDDAVVACFTHDDIVKPMRAYNLPNQKTNRMATEEQQRGITNFFGSVRDTTISCSFDLEPEFTLSHGNYSSVYNLGAKRYHLLLATGNQKSPTQVGYHTSGTARTKDTTALSSTLIQAADSMLFIRLHGAFMFGAWIGTASMGILFARYFKTTWSNSSCMKKDLWFRFHQTFMVTTWSLTMAAFVLIFLEIGGWTSVKISRNPHAVLGCVTTGLCFLQPIGALFRPHPDSKRRPIFNWLHWFGGNSAQIIGSKGYL</sequence>
<keyword evidence="3 9" id="KW-0812">Transmembrane</keyword>
<dbReference type="PROSITE" id="PS50836">
    <property type="entry name" value="DOMON"/>
    <property type="match status" value="1"/>
</dbReference>
<dbReference type="EMBL" id="CAJPEX010002771">
    <property type="protein sequence ID" value="CAG0921481.1"/>
    <property type="molecule type" value="Genomic_DNA"/>
</dbReference>
<keyword evidence="13" id="KW-1185">Reference proteome</keyword>
<evidence type="ECO:0000256" key="6">
    <source>
        <dbReference type="ARBA" id="ARBA00022989"/>
    </source>
</evidence>
<dbReference type="EMBL" id="OA884808">
    <property type="protein sequence ID" value="CAD7281329.1"/>
    <property type="molecule type" value="Genomic_DNA"/>
</dbReference>
<feature type="transmembrane region" description="Helical" evidence="9">
    <location>
        <begin position="357"/>
        <end position="376"/>
    </location>
</feature>
<dbReference type="InterPro" id="IPR006593">
    <property type="entry name" value="Cyt_b561/ferric_Rdtase_TM"/>
</dbReference>
<dbReference type="PANTHER" id="PTHR23130">
    <property type="entry name" value="CYTOCHROME B561 AND DOMON DOMAIN-CONTAINING PROTEIN"/>
    <property type="match status" value="1"/>
</dbReference>
<gene>
    <name evidence="12" type="ORF">NMOB1V02_LOCUS8976</name>
</gene>
<comment type="subcellular location">
    <subcellularLocation>
        <location evidence="1">Membrane</location>
    </subcellularLocation>
</comment>
<keyword evidence="5" id="KW-0249">Electron transport</keyword>
<accession>A0A7R9GHH6</accession>
<dbReference type="PROSITE" id="PS50939">
    <property type="entry name" value="CYTOCHROME_B561"/>
    <property type="match status" value="1"/>
</dbReference>
<dbReference type="AlphaFoldDB" id="A0A7R9GHH6"/>
<dbReference type="Gene3D" id="1.20.120.1770">
    <property type="match status" value="1"/>
</dbReference>
<evidence type="ECO:0000256" key="5">
    <source>
        <dbReference type="ARBA" id="ARBA00022982"/>
    </source>
</evidence>
<keyword evidence="7 9" id="KW-0472">Membrane</keyword>
<evidence type="ECO:0000256" key="8">
    <source>
        <dbReference type="SAM" id="MobiDB-lite"/>
    </source>
</evidence>